<sequence length="437" mass="45563">MPSSSADSPLPTATGLEVRPFRALTYRQRDPGHLARVSSPAYDLVTPEGRERLAAADPHNVVRLILPHVPPVAGRPGDDSVQRSAEQSARTLRQWQADGVLARDADPALWVYEMRPADGTPATVGWLGAVALPPAGSRAVLPHEDTYPVAVEGRRALLAATGTDLEPIVLAHDPDPEVPLLTEAARGTEPTLHVADADGVQHRLWRVTDPGLVRGLVGALGRTGAVIADGHHRFAAARANESRAPGAPGAGALLALLTPMGPGGLTVRGIHRVVPDLPLADAVTAAAAGFAVTDVPVGDDGTAAAVQRWLGDPSEEGFLLSDGARLVRLGSPSAQVRACVPPEAPAAWRRLDVVLAHHGLLQALWGRPDDPESVLVAHTVQEALAGAAARHGVAVLLRGPSPADVAAVARTGARMPRKSTLFVPKPRTGLVLRPHAD</sequence>
<dbReference type="EMBL" id="OBDO01000006">
    <property type="protein sequence ID" value="SNX97055.1"/>
    <property type="molecule type" value="Genomic_DNA"/>
</dbReference>
<protein>
    <submittedName>
        <fullName evidence="1">Uncharacterized conserved protein, DUF1015 family</fullName>
    </submittedName>
</protein>
<dbReference type="InterPro" id="IPR008323">
    <property type="entry name" value="UCP033563"/>
</dbReference>
<accession>A0A285EDF3</accession>
<reference evidence="1 2" key="1">
    <citation type="submission" date="2017-09" db="EMBL/GenBank/DDBJ databases">
        <authorList>
            <person name="Ehlers B."/>
            <person name="Leendertz F.H."/>
        </authorList>
    </citation>
    <scope>NUCLEOTIDE SEQUENCE [LARGE SCALE GENOMIC DNA]</scope>
    <source>
        <strain evidence="1 2">DSM 46844</strain>
    </source>
</reference>
<dbReference type="Pfam" id="PF06245">
    <property type="entry name" value="DUF1015"/>
    <property type="match status" value="1"/>
</dbReference>
<name>A0A285EDF3_9ACTN</name>
<dbReference type="PANTHER" id="PTHR36454:SF1">
    <property type="entry name" value="DUF1015 DOMAIN-CONTAINING PROTEIN"/>
    <property type="match status" value="1"/>
</dbReference>
<dbReference type="AlphaFoldDB" id="A0A285EDF3"/>
<dbReference type="Proteomes" id="UP000219514">
    <property type="component" value="Unassembled WGS sequence"/>
</dbReference>
<gene>
    <name evidence="1" type="ORF">SAMN06893097_1064</name>
</gene>
<organism evidence="1 2">
    <name type="scientific">Geodermatophilus sabuli</name>
    <dbReference type="NCBI Taxonomy" id="1564158"/>
    <lineage>
        <taxon>Bacteria</taxon>
        <taxon>Bacillati</taxon>
        <taxon>Actinomycetota</taxon>
        <taxon>Actinomycetes</taxon>
        <taxon>Geodermatophilales</taxon>
        <taxon>Geodermatophilaceae</taxon>
        <taxon>Geodermatophilus</taxon>
    </lineage>
</organism>
<dbReference type="PANTHER" id="PTHR36454">
    <property type="entry name" value="LMO2823 PROTEIN"/>
    <property type="match status" value="1"/>
</dbReference>
<evidence type="ECO:0000313" key="1">
    <source>
        <dbReference type="EMBL" id="SNX97055.1"/>
    </source>
</evidence>
<evidence type="ECO:0000313" key="2">
    <source>
        <dbReference type="Proteomes" id="UP000219514"/>
    </source>
</evidence>
<dbReference type="RefSeq" id="WP_281253778.1">
    <property type="nucleotide sequence ID" value="NZ_JACHXB010000002.1"/>
</dbReference>
<proteinExistence type="predicted"/>
<keyword evidence="2" id="KW-1185">Reference proteome</keyword>